<dbReference type="PANTHER" id="PTHR42840:SF3">
    <property type="entry name" value="BINDING ROSSMANN FOLD OXIDOREDUCTASE, PUTATIVE (AFU_ORTHOLOGUE AFUA_2G10240)-RELATED"/>
    <property type="match status" value="1"/>
</dbReference>
<sequence length="342" mass="37447">MKKTLKIGIVGLGRIGQIHLSNITTRIKNAEVVAAADISENLLDFARRHGVENVSTNPESVLTNPEVDAVIICTPTPSHVPYTILAAQHGKHIFCEKPLDLNIEQILAAKEAVELANVQLMLGFNRRFDANFLKVKEMVHGGLVGDPHILKITSRDPNPPQIEYVKSSGGLFMDMAIHDFDMARYVMNSEVVEVYAKGKVLVDARIGDEGDIDTAITTLTFANGAIGVIDNSRKAVYGYDQRIEVFGSGGMTQTKNNTPDTHEYYNEKGGHLSLPLNFFLERYAESYVNEINVFVASVLSGEKVPVSAHDGLMATAIAIAAKQSCQEEKPIRVEEILNALMA</sequence>
<keyword evidence="6" id="KW-1185">Reference proteome</keyword>
<dbReference type="Gene3D" id="3.40.50.720">
    <property type="entry name" value="NAD(P)-binding Rossmann-like Domain"/>
    <property type="match status" value="1"/>
</dbReference>
<dbReference type="GO" id="GO:0050112">
    <property type="term" value="F:inositol 2-dehydrogenase (NAD+) activity"/>
    <property type="evidence" value="ECO:0007669"/>
    <property type="project" value="UniProtKB-EC"/>
</dbReference>
<evidence type="ECO:0000256" key="1">
    <source>
        <dbReference type="ARBA" id="ARBA00010928"/>
    </source>
</evidence>
<accession>A0A4Q5M2I0</accession>
<dbReference type="Pfam" id="PF22725">
    <property type="entry name" value="GFO_IDH_MocA_C3"/>
    <property type="match status" value="1"/>
</dbReference>
<evidence type="ECO:0000259" key="4">
    <source>
        <dbReference type="Pfam" id="PF22725"/>
    </source>
</evidence>
<dbReference type="RefSeq" id="WP_130020137.1">
    <property type="nucleotide sequence ID" value="NZ_SEWF01000007.1"/>
</dbReference>
<evidence type="ECO:0000259" key="3">
    <source>
        <dbReference type="Pfam" id="PF01408"/>
    </source>
</evidence>
<dbReference type="Pfam" id="PF01408">
    <property type="entry name" value="GFO_IDH_MocA"/>
    <property type="match status" value="1"/>
</dbReference>
<dbReference type="SUPFAM" id="SSF55347">
    <property type="entry name" value="Glyceraldehyde-3-phosphate dehydrogenase-like, C-terminal domain"/>
    <property type="match status" value="1"/>
</dbReference>
<dbReference type="GO" id="GO:0000166">
    <property type="term" value="F:nucleotide binding"/>
    <property type="evidence" value="ECO:0007669"/>
    <property type="project" value="InterPro"/>
</dbReference>
<dbReference type="EC" id="1.1.1.18" evidence="5"/>
<keyword evidence="2 5" id="KW-0560">Oxidoreductase</keyword>
<dbReference type="AlphaFoldDB" id="A0A4Q5M2I0"/>
<dbReference type="NCBIfam" id="TIGR04380">
    <property type="entry name" value="myo_inos_iolG"/>
    <property type="match status" value="1"/>
</dbReference>
<dbReference type="OrthoDB" id="9795543at2"/>
<comment type="similarity">
    <text evidence="1">Belongs to the Gfo/Idh/MocA family.</text>
</comment>
<proteinExistence type="inferred from homology"/>
<evidence type="ECO:0000313" key="6">
    <source>
        <dbReference type="Proteomes" id="UP000293162"/>
    </source>
</evidence>
<evidence type="ECO:0000313" key="5">
    <source>
        <dbReference type="EMBL" id="RYU96462.1"/>
    </source>
</evidence>
<feature type="domain" description="GFO/IDH/MocA-like oxidoreductase" evidence="4">
    <location>
        <begin position="132"/>
        <end position="251"/>
    </location>
</feature>
<comment type="caution">
    <text evidence="5">The sequence shown here is derived from an EMBL/GenBank/DDBJ whole genome shotgun (WGS) entry which is preliminary data.</text>
</comment>
<dbReference type="InterPro" id="IPR000683">
    <property type="entry name" value="Gfo/Idh/MocA-like_OxRdtase_N"/>
</dbReference>
<feature type="domain" description="Gfo/Idh/MocA-like oxidoreductase N-terminal" evidence="3">
    <location>
        <begin position="5"/>
        <end position="124"/>
    </location>
</feature>
<dbReference type="PANTHER" id="PTHR42840">
    <property type="entry name" value="NAD(P)-BINDING ROSSMANN-FOLD SUPERFAMILY PROTEIN-RELATED"/>
    <property type="match status" value="1"/>
</dbReference>
<dbReference type="Gene3D" id="3.30.360.10">
    <property type="entry name" value="Dihydrodipicolinate Reductase, domain 2"/>
    <property type="match status" value="1"/>
</dbReference>
<evidence type="ECO:0000256" key="2">
    <source>
        <dbReference type="ARBA" id="ARBA00023002"/>
    </source>
</evidence>
<dbReference type="EMBL" id="SEWF01000007">
    <property type="protein sequence ID" value="RYU96462.1"/>
    <property type="molecule type" value="Genomic_DNA"/>
</dbReference>
<dbReference type="InterPro" id="IPR030827">
    <property type="entry name" value="Myo_inos_IolG"/>
</dbReference>
<reference evidence="5 6" key="1">
    <citation type="submission" date="2019-02" db="EMBL/GenBank/DDBJ databases">
        <title>Bacterial novel species Emticicia sp. 17J42-9 isolated from soil.</title>
        <authorList>
            <person name="Jung H.-Y."/>
        </authorList>
    </citation>
    <scope>NUCLEOTIDE SEQUENCE [LARGE SCALE GENOMIC DNA]</scope>
    <source>
        <strain evidence="5 6">17J42-9</strain>
    </source>
</reference>
<dbReference type="Proteomes" id="UP000293162">
    <property type="component" value="Unassembled WGS sequence"/>
</dbReference>
<dbReference type="InterPro" id="IPR055170">
    <property type="entry name" value="GFO_IDH_MocA-like_dom"/>
</dbReference>
<name>A0A4Q5M2I0_9BACT</name>
<protein>
    <submittedName>
        <fullName evidence="5">Inositol 2-dehydrogenase</fullName>
        <ecNumber evidence="5">1.1.1.18</ecNumber>
    </submittedName>
</protein>
<organism evidence="5 6">
    <name type="scientific">Emticicia agri</name>
    <dbReference type="NCBI Taxonomy" id="2492393"/>
    <lineage>
        <taxon>Bacteria</taxon>
        <taxon>Pseudomonadati</taxon>
        <taxon>Bacteroidota</taxon>
        <taxon>Cytophagia</taxon>
        <taxon>Cytophagales</taxon>
        <taxon>Leadbetterellaceae</taxon>
        <taxon>Emticicia</taxon>
    </lineage>
</organism>
<dbReference type="FunFam" id="3.30.360.10:FF:000023">
    <property type="entry name" value="Inositol 2-dehydrogenase"/>
    <property type="match status" value="1"/>
</dbReference>
<dbReference type="InterPro" id="IPR036291">
    <property type="entry name" value="NAD(P)-bd_dom_sf"/>
</dbReference>
<dbReference type="SUPFAM" id="SSF51735">
    <property type="entry name" value="NAD(P)-binding Rossmann-fold domains"/>
    <property type="match status" value="1"/>
</dbReference>
<gene>
    <name evidence="5" type="primary">iolG</name>
    <name evidence="5" type="ORF">EWM59_06505</name>
</gene>